<sequence>MRLRRALPWMGAGYLIAAFTVTHLPIPPGTAKGLPHVDKLVHAAIFAGMSLLIAAWRTTRFDSIRRAAVIAFLFCLLYGAADEFTQSFLASRSSDWWDLLADAVGAAIGIAAFFLLIRWWRRTESDGD</sequence>
<keyword evidence="1" id="KW-0472">Membrane</keyword>
<protein>
    <recommendedName>
        <fullName evidence="2">VanZ-like domain-containing protein</fullName>
    </recommendedName>
</protein>
<reference evidence="3 4" key="1">
    <citation type="journal article" date="2020" name="Syst. Appl. Microbiol.">
        <title>Alienimonas chondri sp. nov., a novel planctomycete isolated from the biofilm of the red alga Chondrus crispus.</title>
        <authorList>
            <person name="Vitorino I."/>
            <person name="Albuquerque L."/>
            <person name="Wiegand S."/>
            <person name="Kallscheuer N."/>
            <person name="da Costa M.S."/>
            <person name="Lobo-da-Cunha A."/>
            <person name="Jogler C."/>
            <person name="Lage O.M."/>
        </authorList>
    </citation>
    <scope>NUCLEOTIDE SEQUENCE [LARGE SCALE GENOMIC DNA]</scope>
    <source>
        <strain evidence="3 4">LzC2</strain>
    </source>
</reference>
<keyword evidence="1" id="KW-0812">Transmembrane</keyword>
<dbReference type="PANTHER" id="PTHR28008:SF1">
    <property type="entry name" value="DOMAIN PROTEIN, PUTATIVE (AFU_ORTHOLOGUE AFUA_3G10980)-RELATED"/>
    <property type="match status" value="1"/>
</dbReference>
<keyword evidence="1" id="KW-1133">Transmembrane helix</keyword>
<gene>
    <name evidence="3" type="ORF">LzC2_13790</name>
</gene>
<dbReference type="Proteomes" id="UP000609651">
    <property type="component" value="Unassembled WGS sequence"/>
</dbReference>
<feature type="transmembrane region" description="Helical" evidence="1">
    <location>
        <begin position="39"/>
        <end position="56"/>
    </location>
</feature>
<evidence type="ECO:0000313" key="3">
    <source>
        <dbReference type="EMBL" id="NNJ25309.1"/>
    </source>
</evidence>
<feature type="domain" description="VanZ-like" evidence="2">
    <location>
        <begin position="37"/>
        <end position="116"/>
    </location>
</feature>
<name>A0ABX1VC71_9PLAN</name>
<dbReference type="NCBIfam" id="NF037970">
    <property type="entry name" value="vanZ_1"/>
    <property type="match status" value="1"/>
</dbReference>
<organism evidence="3 4">
    <name type="scientific">Alienimonas chondri</name>
    <dbReference type="NCBI Taxonomy" id="2681879"/>
    <lineage>
        <taxon>Bacteria</taxon>
        <taxon>Pseudomonadati</taxon>
        <taxon>Planctomycetota</taxon>
        <taxon>Planctomycetia</taxon>
        <taxon>Planctomycetales</taxon>
        <taxon>Planctomycetaceae</taxon>
        <taxon>Alienimonas</taxon>
    </lineage>
</organism>
<dbReference type="Pfam" id="PF04892">
    <property type="entry name" value="VanZ"/>
    <property type="match status" value="1"/>
</dbReference>
<comment type="caution">
    <text evidence="3">The sequence shown here is derived from an EMBL/GenBank/DDBJ whole genome shotgun (WGS) entry which is preliminary data.</text>
</comment>
<dbReference type="PANTHER" id="PTHR28008">
    <property type="entry name" value="DOMAIN PROTEIN, PUTATIVE (AFU_ORTHOLOGUE AFUA_3G10980)-RELATED"/>
    <property type="match status" value="1"/>
</dbReference>
<feature type="transmembrane region" description="Helical" evidence="1">
    <location>
        <begin position="63"/>
        <end position="80"/>
    </location>
</feature>
<dbReference type="EMBL" id="WTPX01000031">
    <property type="protein sequence ID" value="NNJ25309.1"/>
    <property type="molecule type" value="Genomic_DNA"/>
</dbReference>
<evidence type="ECO:0000313" key="4">
    <source>
        <dbReference type="Proteomes" id="UP000609651"/>
    </source>
</evidence>
<feature type="transmembrane region" description="Helical" evidence="1">
    <location>
        <begin position="100"/>
        <end position="120"/>
    </location>
</feature>
<keyword evidence="4" id="KW-1185">Reference proteome</keyword>
<evidence type="ECO:0000256" key="1">
    <source>
        <dbReference type="SAM" id="Phobius"/>
    </source>
</evidence>
<proteinExistence type="predicted"/>
<evidence type="ECO:0000259" key="2">
    <source>
        <dbReference type="Pfam" id="PF04892"/>
    </source>
</evidence>
<dbReference type="InterPro" id="IPR006976">
    <property type="entry name" value="VanZ-like"/>
</dbReference>
<feature type="transmembrane region" description="Helical" evidence="1">
    <location>
        <begin position="7"/>
        <end position="27"/>
    </location>
</feature>
<accession>A0ABX1VC71</accession>